<organism evidence="3 4">
    <name type="scientific">Georgenia ruanii</name>
    <dbReference type="NCBI Taxonomy" id="348442"/>
    <lineage>
        <taxon>Bacteria</taxon>
        <taxon>Bacillati</taxon>
        <taxon>Actinomycetota</taxon>
        <taxon>Actinomycetes</taxon>
        <taxon>Micrococcales</taxon>
        <taxon>Bogoriellaceae</taxon>
        <taxon>Georgenia</taxon>
    </lineage>
</organism>
<comment type="caution">
    <text evidence="3">The sequence shown here is derived from an EMBL/GenBank/DDBJ whole genome shotgun (WGS) entry which is preliminary data.</text>
</comment>
<keyword evidence="2" id="KW-1133">Transmembrane helix</keyword>
<evidence type="ECO:0000256" key="2">
    <source>
        <dbReference type="SAM" id="Phobius"/>
    </source>
</evidence>
<evidence type="ECO:0000256" key="1">
    <source>
        <dbReference type="SAM" id="Coils"/>
    </source>
</evidence>
<feature type="coiled-coil region" evidence="1">
    <location>
        <begin position="82"/>
        <end position="136"/>
    </location>
</feature>
<reference evidence="3 4" key="1">
    <citation type="submission" date="2019-10" db="EMBL/GenBank/DDBJ databases">
        <title>Georgenia wutianyii sp. nov. and Georgenia yuyongxinii sp. nov. isolated from plateau pika (Ochotona curzoniae) in the Qinghai-Tibet plateau of China.</title>
        <authorList>
            <person name="Tian Z."/>
        </authorList>
    </citation>
    <scope>NUCLEOTIDE SEQUENCE [LARGE SCALE GENOMIC DNA]</scope>
    <source>
        <strain evidence="3 4">JCM 15130</strain>
    </source>
</reference>
<evidence type="ECO:0000313" key="4">
    <source>
        <dbReference type="Proteomes" id="UP000429644"/>
    </source>
</evidence>
<feature type="transmembrane region" description="Helical" evidence="2">
    <location>
        <begin position="24"/>
        <end position="45"/>
    </location>
</feature>
<gene>
    <name evidence="3" type="ORF">GB882_16575</name>
</gene>
<dbReference type="Proteomes" id="UP000429644">
    <property type="component" value="Unassembled WGS sequence"/>
</dbReference>
<dbReference type="PROSITE" id="PS51318">
    <property type="entry name" value="TAT"/>
    <property type="match status" value="1"/>
</dbReference>
<sequence length="186" mass="20104">MALTDESPTTPPAPAAPARSRRRWLTVLLAVVLVATLATGAYLAVLARAWSARADVLDTTATDLGRRLAQTEADLDQRSSDLGAVQAQLQTAQDRLVQLADEKAQTGDDREAQRQLAAYQARVSEAARAVASALQECVRGQERLIGYLKDQERYDPASLAGFEGDVTRLCDQAEAANTQLQRELGQ</sequence>
<dbReference type="AlphaFoldDB" id="A0A7J9V2E9"/>
<keyword evidence="2" id="KW-0472">Membrane</keyword>
<keyword evidence="1" id="KW-0175">Coiled coil</keyword>
<evidence type="ECO:0000313" key="3">
    <source>
        <dbReference type="EMBL" id="MPV90290.1"/>
    </source>
</evidence>
<protein>
    <submittedName>
        <fullName evidence="3">Uncharacterized protein</fullName>
    </submittedName>
</protein>
<accession>A0A7J9V2E9</accession>
<name>A0A7J9V2E9_9MICO</name>
<dbReference type="EMBL" id="WHPD01003565">
    <property type="protein sequence ID" value="MPV90290.1"/>
    <property type="molecule type" value="Genomic_DNA"/>
</dbReference>
<keyword evidence="4" id="KW-1185">Reference proteome</keyword>
<dbReference type="InterPro" id="IPR006311">
    <property type="entry name" value="TAT_signal"/>
</dbReference>
<keyword evidence="2" id="KW-0812">Transmembrane</keyword>
<proteinExistence type="predicted"/>